<proteinExistence type="predicted"/>
<reference evidence="1 2" key="1">
    <citation type="submission" date="2022-10" db="EMBL/GenBank/DDBJ databases">
        <title>The complete genomes of actinobacterial strains from the NBC collection.</title>
        <authorList>
            <person name="Joergensen T.S."/>
            <person name="Alvarez Arevalo M."/>
            <person name="Sterndorff E.B."/>
            <person name="Faurdal D."/>
            <person name="Vuksanovic O."/>
            <person name="Mourched A.-S."/>
            <person name="Charusanti P."/>
            <person name="Shaw S."/>
            <person name="Blin K."/>
            <person name="Weber T."/>
        </authorList>
    </citation>
    <scope>NUCLEOTIDE SEQUENCE [LARGE SCALE GENOMIC DNA]</scope>
    <source>
        <strain evidence="1 2">NBC_00456</strain>
    </source>
</reference>
<sequence>MTRRRKPTVRVAHRPDGWVLPDFTDLADCTTNFHREQDGRPACTGTAVWKVVEDHGMHLTIGFYCDADLPAEHRPQDAA</sequence>
<dbReference type="RefSeq" id="WP_328336807.1">
    <property type="nucleotide sequence ID" value="NZ_CP107906.1"/>
</dbReference>
<evidence type="ECO:0000313" key="1">
    <source>
        <dbReference type="EMBL" id="WUG92384.1"/>
    </source>
</evidence>
<dbReference type="Proteomes" id="UP001341259">
    <property type="component" value="Chromosome"/>
</dbReference>
<keyword evidence="2" id="KW-1185">Reference proteome</keyword>
<evidence type="ECO:0000313" key="2">
    <source>
        <dbReference type="Proteomes" id="UP001341259"/>
    </source>
</evidence>
<accession>A0ABZ1NKZ0</accession>
<dbReference type="EMBL" id="CP107906">
    <property type="protein sequence ID" value="WUG92384.1"/>
    <property type="molecule type" value="Genomic_DNA"/>
</dbReference>
<gene>
    <name evidence="1" type="ORF">OHB29_04715</name>
</gene>
<protein>
    <submittedName>
        <fullName evidence="1">Uncharacterized protein</fullName>
    </submittedName>
</protein>
<name>A0ABZ1NKZ0_STRVL</name>
<organism evidence="1 2">
    <name type="scientific">Streptomyces violaceus</name>
    <name type="common">Streptomyces venezuelae</name>
    <dbReference type="NCBI Taxonomy" id="1936"/>
    <lineage>
        <taxon>Bacteria</taxon>
        <taxon>Bacillati</taxon>
        <taxon>Actinomycetota</taxon>
        <taxon>Actinomycetes</taxon>
        <taxon>Kitasatosporales</taxon>
        <taxon>Streptomycetaceae</taxon>
        <taxon>Streptomyces</taxon>
    </lineage>
</organism>